<dbReference type="GO" id="GO:0005096">
    <property type="term" value="F:GTPase activator activity"/>
    <property type="evidence" value="ECO:0007669"/>
    <property type="project" value="TreeGrafter"/>
</dbReference>
<accession>X6N1Q4</accession>
<protein>
    <submittedName>
        <fullName evidence="2">Rab-like GTPase activating protein</fullName>
    </submittedName>
</protein>
<dbReference type="OrthoDB" id="295078at2759"/>
<dbReference type="InterPro" id="IPR050302">
    <property type="entry name" value="Rab_GAP_TBC_domain"/>
</dbReference>
<dbReference type="InterPro" id="IPR035969">
    <property type="entry name" value="Rab-GAP_TBC_sf"/>
</dbReference>
<dbReference type="PANTHER" id="PTHR47219:SF9">
    <property type="entry name" value="GTPASE ACTIVATING PROTEIN AND CENTROSOME-ASSOCIATED, ISOFORM B"/>
    <property type="match status" value="1"/>
</dbReference>
<dbReference type="SUPFAM" id="SSF47923">
    <property type="entry name" value="Ypt/Rab-GAP domain of gyp1p"/>
    <property type="match status" value="1"/>
</dbReference>
<dbReference type="EMBL" id="ASPP01013073">
    <property type="protein sequence ID" value="ETO19986.1"/>
    <property type="molecule type" value="Genomic_DNA"/>
</dbReference>
<dbReference type="PANTHER" id="PTHR47219">
    <property type="entry name" value="RAB GTPASE-ACTIVATING PROTEIN 1-LIKE"/>
    <property type="match status" value="1"/>
</dbReference>
<feature type="domain" description="Rab-GAP TBC" evidence="1">
    <location>
        <begin position="1"/>
        <end position="107"/>
    </location>
</feature>
<organism evidence="2 3">
    <name type="scientific">Reticulomyxa filosa</name>
    <dbReference type="NCBI Taxonomy" id="46433"/>
    <lineage>
        <taxon>Eukaryota</taxon>
        <taxon>Sar</taxon>
        <taxon>Rhizaria</taxon>
        <taxon>Retaria</taxon>
        <taxon>Foraminifera</taxon>
        <taxon>Monothalamids</taxon>
        <taxon>Reticulomyxidae</taxon>
        <taxon>Reticulomyxa</taxon>
    </lineage>
</organism>
<evidence type="ECO:0000313" key="2">
    <source>
        <dbReference type="EMBL" id="ETO19986.1"/>
    </source>
</evidence>
<dbReference type="Pfam" id="PF00566">
    <property type="entry name" value="RabGAP-TBC"/>
    <property type="match status" value="1"/>
</dbReference>
<proteinExistence type="predicted"/>
<keyword evidence="3" id="KW-1185">Reference proteome</keyword>
<dbReference type="OMA" id="CHEVDEY"/>
<gene>
    <name evidence="2" type="ORF">RFI_17234</name>
</gene>
<reference evidence="2 3" key="1">
    <citation type="journal article" date="2013" name="Curr. Biol.">
        <title>The Genome of the Foraminiferan Reticulomyxa filosa.</title>
        <authorList>
            <person name="Glockner G."/>
            <person name="Hulsmann N."/>
            <person name="Schleicher M."/>
            <person name="Noegel A.A."/>
            <person name="Eichinger L."/>
            <person name="Gallinger C."/>
            <person name="Pawlowski J."/>
            <person name="Sierra R."/>
            <person name="Euteneuer U."/>
            <person name="Pillet L."/>
            <person name="Moustafa A."/>
            <person name="Platzer M."/>
            <person name="Groth M."/>
            <person name="Szafranski K."/>
            <person name="Schliwa M."/>
        </authorList>
    </citation>
    <scope>NUCLEOTIDE SEQUENCE [LARGE SCALE GENOMIC DNA]</scope>
</reference>
<name>X6N1Q4_RETFI</name>
<dbReference type="PROSITE" id="PS50086">
    <property type="entry name" value="TBC_RABGAP"/>
    <property type="match status" value="1"/>
</dbReference>
<dbReference type="Gene3D" id="1.10.472.80">
    <property type="entry name" value="Ypt/Rab-GAP domain of gyp1p, domain 3"/>
    <property type="match status" value="1"/>
</dbReference>
<evidence type="ECO:0000259" key="1">
    <source>
        <dbReference type="PROSITE" id="PS50086"/>
    </source>
</evidence>
<dbReference type="AlphaFoldDB" id="X6N1Q4"/>
<dbReference type="InterPro" id="IPR000195">
    <property type="entry name" value="Rab-GAP-TBC_dom"/>
</dbReference>
<comment type="caution">
    <text evidence="2">The sequence shown here is derived from an EMBL/GenBank/DDBJ whole genome shotgun (WGS) entry which is preliminary data.</text>
</comment>
<sequence length="183" mass="21700">MQSITALMLMYLTEEESFWVLCSLADDPKYAMDLLWRPDMPAIELRFYQMERLLRMKMPKLAKHFEIEGAQHPATYQGTQWFVTCFLATSMGFECLMRVWDIYLSEGFKSIFRFGLGLLKYFENRLFQADFEEMTDIFQNGPALVDVEEYIELCLTKIKITHAELNTLERQFQHNKKKSTSKQ</sequence>
<dbReference type="Proteomes" id="UP000023152">
    <property type="component" value="Unassembled WGS sequence"/>
</dbReference>
<dbReference type="GO" id="GO:0031267">
    <property type="term" value="F:small GTPase binding"/>
    <property type="evidence" value="ECO:0007669"/>
    <property type="project" value="TreeGrafter"/>
</dbReference>
<evidence type="ECO:0000313" key="3">
    <source>
        <dbReference type="Proteomes" id="UP000023152"/>
    </source>
</evidence>